<evidence type="ECO:0000256" key="2">
    <source>
        <dbReference type="ARBA" id="ARBA00023002"/>
    </source>
</evidence>
<reference evidence="5" key="1">
    <citation type="submission" date="2025-08" db="UniProtKB">
        <authorList>
            <consortium name="RefSeq"/>
        </authorList>
    </citation>
    <scope>IDENTIFICATION</scope>
    <source>
        <tissue evidence="5">Muscle</tissue>
    </source>
</reference>
<sequence length="328" mass="36299">MQNFTAIKSFVFQYPKTIAVITVTGVGLFGVKKWMAGGVCRSKASLEGKTVLITGGNTGIGKETAVDLARRGARVILACRDMDRANKAAAEVMKRSGNDQVVVRKLDLASLESVRQLAKDVLDNEERLDVLINNAGIMSCPEWKTEDGFEMQFGVNHLGHFLLTNCLLDLLEKSSPSRIVNVSSLAHEKGQIYFDDINLEKKYHPWKSYSQSKLANVLFTRELANNLKGTGVTSYSLHPGVIRTELGRHMWPEMPLWKKVLFAPFMFLIKSPTEGAQTTIYCAVEESLQNESGLYYSDCAPKTAAPQGLDDEAAKKLWDLSAAMVSRT</sequence>
<dbReference type="PRINTS" id="PR00081">
    <property type="entry name" value="GDHRDH"/>
</dbReference>
<dbReference type="PANTHER" id="PTHR43157">
    <property type="entry name" value="PHOSPHATIDYLINOSITOL-GLYCAN BIOSYNTHESIS CLASS F PROTEIN-RELATED"/>
    <property type="match status" value="1"/>
</dbReference>
<keyword evidence="2" id="KW-0560">Oxidoreductase</keyword>
<dbReference type="KEGG" id="ncc:104964031"/>
<dbReference type="AlphaFoldDB" id="A0A6I9PTG6"/>
<gene>
    <name evidence="5" type="primary">LOC104964031</name>
</gene>
<dbReference type="GO" id="GO:0016491">
    <property type="term" value="F:oxidoreductase activity"/>
    <property type="evidence" value="ECO:0007669"/>
    <property type="project" value="UniProtKB-KW"/>
</dbReference>
<dbReference type="InterPro" id="IPR002347">
    <property type="entry name" value="SDR_fam"/>
</dbReference>
<proteinExistence type="inferred from homology"/>
<dbReference type="Proteomes" id="UP000504611">
    <property type="component" value="Unplaced"/>
</dbReference>
<accession>A0A6I9PTG6</accession>
<dbReference type="Pfam" id="PF00106">
    <property type="entry name" value="adh_short"/>
    <property type="match status" value="1"/>
</dbReference>
<evidence type="ECO:0000256" key="1">
    <source>
        <dbReference type="ARBA" id="ARBA00006484"/>
    </source>
</evidence>
<dbReference type="InterPro" id="IPR036291">
    <property type="entry name" value="NAD(P)-bd_dom_sf"/>
</dbReference>
<dbReference type="RefSeq" id="XP_010791045.1">
    <property type="nucleotide sequence ID" value="XM_010792743.1"/>
</dbReference>
<comment type="similarity">
    <text evidence="1 3">Belongs to the short-chain dehydrogenases/reductases (SDR) family.</text>
</comment>
<dbReference type="SUPFAM" id="SSF51735">
    <property type="entry name" value="NAD(P)-binding Rossmann-fold domains"/>
    <property type="match status" value="1"/>
</dbReference>
<evidence type="ECO:0000313" key="4">
    <source>
        <dbReference type="Proteomes" id="UP000504611"/>
    </source>
</evidence>
<evidence type="ECO:0000256" key="3">
    <source>
        <dbReference type="RuleBase" id="RU000363"/>
    </source>
</evidence>
<dbReference type="GeneID" id="104964031"/>
<dbReference type="PANTHER" id="PTHR43157:SF26">
    <property type="entry name" value="RETINOL DEHYDROGENASE-LIKE"/>
    <property type="match status" value="1"/>
</dbReference>
<name>A0A6I9PTG6_9TELE</name>
<protein>
    <submittedName>
        <fullName evidence="5">Retinol dehydrogenase 13-like isoform X1</fullName>
    </submittedName>
</protein>
<evidence type="ECO:0000313" key="5">
    <source>
        <dbReference type="RefSeq" id="XP_010791045.1"/>
    </source>
</evidence>
<keyword evidence="4" id="KW-1185">Reference proteome</keyword>
<dbReference type="PRINTS" id="PR00080">
    <property type="entry name" value="SDRFAMILY"/>
</dbReference>
<dbReference type="Gene3D" id="3.40.50.720">
    <property type="entry name" value="NAD(P)-binding Rossmann-like Domain"/>
    <property type="match status" value="1"/>
</dbReference>
<dbReference type="OrthoDB" id="191139at2759"/>
<organism evidence="4 5">
    <name type="scientific">Notothenia coriiceps</name>
    <name type="common">black rockcod</name>
    <dbReference type="NCBI Taxonomy" id="8208"/>
    <lineage>
        <taxon>Eukaryota</taxon>
        <taxon>Metazoa</taxon>
        <taxon>Chordata</taxon>
        <taxon>Craniata</taxon>
        <taxon>Vertebrata</taxon>
        <taxon>Euteleostomi</taxon>
        <taxon>Actinopterygii</taxon>
        <taxon>Neopterygii</taxon>
        <taxon>Teleostei</taxon>
        <taxon>Neoteleostei</taxon>
        <taxon>Acanthomorphata</taxon>
        <taxon>Eupercaria</taxon>
        <taxon>Perciformes</taxon>
        <taxon>Notothenioidei</taxon>
        <taxon>Nototheniidae</taxon>
        <taxon>Notothenia</taxon>
    </lineage>
</organism>